<keyword evidence="2" id="KW-1185">Reference proteome</keyword>
<protein>
    <submittedName>
        <fullName evidence="1">Uncharacterized protein</fullName>
    </submittedName>
</protein>
<reference evidence="1" key="1">
    <citation type="submission" date="2022-07" db="EMBL/GenBank/DDBJ databases">
        <title>Phylogenomic reconstructions and comparative analyses of Kickxellomycotina fungi.</title>
        <authorList>
            <person name="Reynolds N.K."/>
            <person name="Stajich J.E."/>
            <person name="Barry K."/>
            <person name="Grigoriev I.V."/>
            <person name="Crous P."/>
            <person name="Smith M.E."/>
        </authorList>
    </citation>
    <scope>NUCLEOTIDE SEQUENCE</scope>
    <source>
        <strain evidence="1">CBS 190363</strain>
    </source>
</reference>
<accession>A0ACC1M4R0</accession>
<feature type="non-terminal residue" evidence="1">
    <location>
        <position position="187"/>
    </location>
</feature>
<dbReference type="EMBL" id="JANBVB010000192">
    <property type="protein sequence ID" value="KAJ2896479.1"/>
    <property type="molecule type" value="Genomic_DNA"/>
</dbReference>
<evidence type="ECO:0000313" key="2">
    <source>
        <dbReference type="Proteomes" id="UP001139981"/>
    </source>
</evidence>
<proteinExistence type="predicted"/>
<evidence type="ECO:0000313" key="1">
    <source>
        <dbReference type="EMBL" id="KAJ2896479.1"/>
    </source>
</evidence>
<sequence>MRHYTASLVAAAAVGVSVVGARQAWPMLGQGSGLWSAYDTVLSRAKHIDLTHTIEPGMPLWRGFGNITFSEATNKATGRAFSYAADGFVANAYTIPTDQLGTQLDAPAHFNAHYAASDEMPVTLALRKLCVIDVSAKAAANATYALAPNDVLEWEAHNGRVPKGSVVFVRSDWSRTWPLVNTDEFPQ</sequence>
<gene>
    <name evidence="1" type="ORF">IWW38_002003</name>
</gene>
<name>A0ACC1M4R0_9FUNG</name>
<comment type="caution">
    <text evidence="1">The sequence shown here is derived from an EMBL/GenBank/DDBJ whole genome shotgun (WGS) entry which is preliminary data.</text>
</comment>
<organism evidence="1 2">
    <name type="scientific">Coemansia aciculifera</name>
    <dbReference type="NCBI Taxonomy" id="417176"/>
    <lineage>
        <taxon>Eukaryota</taxon>
        <taxon>Fungi</taxon>
        <taxon>Fungi incertae sedis</taxon>
        <taxon>Zoopagomycota</taxon>
        <taxon>Kickxellomycotina</taxon>
        <taxon>Kickxellomycetes</taxon>
        <taxon>Kickxellales</taxon>
        <taxon>Kickxellaceae</taxon>
        <taxon>Coemansia</taxon>
    </lineage>
</organism>
<dbReference type="Proteomes" id="UP001139981">
    <property type="component" value="Unassembled WGS sequence"/>
</dbReference>